<keyword evidence="3" id="KW-1185">Reference proteome</keyword>
<accession>A0ABT5L9G7</accession>
<evidence type="ECO:0000256" key="1">
    <source>
        <dbReference type="SAM" id="Phobius"/>
    </source>
</evidence>
<dbReference type="EMBL" id="JANHJP010000006">
    <property type="protein sequence ID" value="MDC9032157.1"/>
    <property type="molecule type" value="Genomic_DNA"/>
</dbReference>
<proteinExistence type="predicted"/>
<feature type="transmembrane region" description="Helical" evidence="1">
    <location>
        <begin position="108"/>
        <end position="128"/>
    </location>
</feature>
<protein>
    <recommendedName>
        <fullName evidence="4">Integral membrane protein</fullName>
    </recommendedName>
</protein>
<feature type="transmembrane region" description="Helical" evidence="1">
    <location>
        <begin position="45"/>
        <end position="62"/>
    </location>
</feature>
<gene>
    <name evidence="2" type="ORF">M8044_000379</name>
</gene>
<dbReference type="RefSeq" id="WP_273585364.1">
    <property type="nucleotide sequence ID" value="NZ_JANHJP010000006.1"/>
</dbReference>
<feature type="transmembrane region" description="Helical" evidence="1">
    <location>
        <begin position="69"/>
        <end position="88"/>
    </location>
</feature>
<organism evidence="2 3">
    <name type="scientific">Columbia Basin potato purple top phytoplasma</name>
    <dbReference type="NCBI Taxonomy" id="307134"/>
    <lineage>
        <taxon>Bacteria</taxon>
        <taxon>Bacillati</taxon>
        <taxon>Mycoplasmatota</taxon>
        <taxon>Mollicutes</taxon>
        <taxon>Acholeplasmatales</taxon>
        <taxon>Acholeplasmataceae</taxon>
        <taxon>Candidatus Phytoplasma</taxon>
        <taxon>16SrVI (Clover proliferation group)</taxon>
    </lineage>
</organism>
<evidence type="ECO:0008006" key="4">
    <source>
        <dbReference type="Google" id="ProtNLM"/>
    </source>
</evidence>
<sequence>MKKNINIIQLKKLNFSSLFISISLVLFQINSIYLKSQIKMPFVYSNYWIFWHLPLFFIGLFFSLRDTLFFLFIYMFIDVSLYSCPKYIIELTALNYGDNITLKVFRLLSLIILGTCIPILTHIFVSVFINCRKNNYKKIFFCFCLIVFLQSISRTFNGYFNYLPYLIENFKESDFISKFIQNSSFNILICLWGLNLIPIFISNFLNFIVFFIIKPRIIKIYELYFPNYSFK</sequence>
<keyword evidence="1" id="KW-1133">Transmembrane helix</keyword>
<comment type="caution">
    <text evidence="2">The sequence shown here is derived from an EMBL/GenBank/DDBJ whole genome shotgun (WGS) entry which is preliminary data.</text>
</comment>
<evidence type="ECO:0000313" key="2">
    <source>
        <dbReference type="EMBL" id="MDC9032157.1"/>
    </source>
</evidence>
<name>A0ABT5L9G7_9MOLU</name>
<reference evidence="2 3" key="1">
    <citation type="journal article" date="2023" name="Plant">
        <title>Draft Genome Sequence Resource of CBPPT1, a 'Candidatus Phytoplasma trifolii'-Related Strain Associated with Potato Purple Top Disease in the Columbia Basin, U.S.A.</title>
        <authorList>
            <person name="Wei W."/>
            <person name="Shao J."/>
            <person name="Bottner-Parker K.D."/>
            <person name="Zhao Y."/>
        </authorList>
    </citation>
    <scope>NUCLEOTIDE SEQUENCE [LARGE SCALE GENOMIC DNA]</scope>
    <source>
        <strain evidence="2 3">CBPPT1</strain>
    </source>
</reference>
<feature type="transmembrane region" description="Helical" evidence="1">
    <location>
        <begin position="140"/>
        <end position="165"/>
    </location>
</feature>
<evidence type="ECO:0000313" key="3">
    <source>
        <dbReference type="Proteomes" id="UP001221763"/>
    </source>
</evidence>
<feature type="transmembrane region" description="Helical" evidence="1">
    <location>
        <begin position="185"/>
        <end position="213"/>
    </location>
</feature>
<dbReference type="Proteomes" id="UP001221763">
    <property type="component" value="Unassembled WGS sequence"/>
</dbReference>
<feature type="transmembrane region" description="Helical" evidence="1">
    <location>
        <begin position="12"/>
        <end position="33"/>
    </location>
</feature>
<keyword evidence="1" id="KW-0812">Transmembrane</keyword>
<keyword evidence="1" id="KW-0472">Membrane</keyword>